<keyword evidence="2" id="KW-1185">Reference proteome</keyword>
<dbReference type="STRING" id="44941.A0A397UKD1"/>
<reference evidence="1 2" key="1">
    <citation type="submission" date="2018-06" db="EMBL/GenBank/DDBJ databases">
        <title>Comparative genomics reveals the genomic features of Rhizophagus irregularis, R. cerebriforme, R. diaphanum and Gigaspora rosea, and their symbiotic lifestyle signature.</title>
        <authorList>
            <person name="Morin E."/>
            <person name="San Clemente H."/>
            <person name="Chen E.C.H."/>
            <person name="De La Providencia I."/>
            <person name="Hainaut M."/>
            <person name="Kuo A."/>
            <person name="Kohler A."/>
            <person name="Murat C."/>
            <person name="Tang N."/>
            <person name="Roy S."/>
            <person name="Loubradou J."/>
            <person name="Henrissat B."/>
            <person name="Grigoriev I.V."/>
            <person name="Corradi N."/>
            <person name="Roux C."/>
            <person name="Martin F.M."/>
        </authorList>
    </citation>
    <scope>NUCLEOTIDE SEQUENCE [LARGE SCALE GENOMIC DNA]</scope>
    <source>
        <strain evidence="1 2">DAOM 194757</strain>
    </source>
</reference>
<sequence length="74" mass="8630">MYSELHPKIYTMRNQPILLIEFEQNQTFTFQAINDLKSVININNISSKLVLLTLIFPLCKNNLVFKSSRNCPDI</sequence>
<evidence type="ECO:0000313" key="1">
    <source>
        <dbReference type="EMBL" id="RIB09941.1"/>
    </source>
</evidence>
<dbReference type="OrthoDB" id="361020at2759"/>
<organism evidence="1 2">
    <name type="scientific">Gigaspora rosea</name>
    <dbReference type="NCBI Taxonomy" id="44941"/>
    <lineage>
        <taxon>Eukaryota</taxon>
        <taxon>Fungi</taxon>
        <taxon>Fungi incertae sedis</taxon>
        <taxon>Mucoromycota</taxon>
        <taxon>Glomeromycotina</taxon>
        <taxon>Glomeromycetes</taxon>
        <taxon>Diversisporales</taxon>
        <taxon>Gigasporaceae</taxon>
        <taxon>Gigaspora</taxon>
    </lineage>
</organism>
<dbReference type="AlphaFoldDB" id="A0A397UKD1"/>
<dbReference type="Proteomes" id="UP000266673">
    <property type="component" value="Unassembled WGS sequence"/>
</dbReference>
<dbReference type="EMBL" id="QKWP01001308">
    <property type="protein sequence ID" value="RIB09941.1"/>
    <property type="molecule type" value="Genomic_DNA"/>
</dbReference>
<gene>
    <name evidence="1" type="ORF">C2G38_228084</name>
</gene>
<comment type="caution">
    <text evidence="1">The sequence shown here is derived from an EMBL/GenBank/DDBJ whole genome shotgun (WGS) entry which is preliminary data.</text>
</comment>
<name>A0A397UKD1_9GLOM</name>
<accession>A0A397UKD1</accession>
<proteinExistence type="predicted"/>
<evidence type="ECO:0000313" key="2">
    <source>
        <dbReference type="Proteomes" id="UP000266673"/>
    </source>
</evidence>
<protein>
    <submittedName>
        <fullName evidence="1">Uncharacterized protein</fullName>
    </submittedName>
</protein>